<dbReference type="Proteomes" id="UP000694923">
    <property type="component" value="Unplaced"/>
</dbReference>
<proteinExistence type="inferred from homology"/>
<dbReference type="GeneID" id="103583093"/>
<dbReference type="PANTHER" id="PTHR21859:SF55">
    <property type="entry name" value="SPERMATOGENESIS-ASSOCIATED PROTEIN 31A1-RELATED"/>
    <property type="match status" value="1"/>
</dbReference>
<accession>A0ABM0Q2Y8</accession>
<comment type="similarity">
    <text evidence="1">Belongs to the SPATA31 family.</text>
</comment>
<dbReference type="RefSeq" id="XP_008562729.1">
    <property type="nucleotide sequence ID" value="XM_008564507.1"/>
</dbReference>
<gene>
    <name evidence="4" type="primary">LOC103583093</name>
</gene>
<evidence type="ECO:0000313" key="4">
    <source>
        <dbReference type="RefSeq" id="XP_008562729.1"/>
    </source>
</evidence>
<protein>
    <submittedName>
        <fullName evidence="4">Spermatogenesis-associated protein 31-like</fullName>
    </submittedName>
</protein>
<keyword evidence="2" id="KW-0812">Transmembrane</keyword>
<evidence type="ECO:0000256" key="2">
    <source>
        <dbReference type="SAM" id="Phobius"/>
    </source>
</evidence>
<keyword evidence="3" id="KW-1185">Reference proteome</keyword>
<reference evidence="4" key="1">
    <citation type="submission" date="2025-08" db="UniProtKB">
        <authorList>
            <consortium name="RefSeq"/>
        </authorList>
    </citation>
    <scope>IDENTIFICATION</scope>
</reference>
<organism evidence="3 4">
    <name type="scientific">Galeopterus variegatus</name>
    <name type="common">Malayan flying lemur</name>
    <name type="synonym">Cynocephalus variegatus</name>
    <dbReference type="NCBI Taxonomy" id="482537"/>
    <lineage>
        <taxon>Eukaryota</taxon>
        <taxon>Metazoa</taxon>
        <taxon>Chordata</taxon>
        <taxon>Craniata</taxon>
        <taxon>Vertebrata</taxon>
        <taxon>Euteleostomi</taxon>
        <taxon>Mammalia</taxon>
        <taxon>Eutheria</taxon>
        <taxon>Euarchontoglires</taxon>
        <taxon>Dermoptera</taxon>
        <taxon>Cynocephalidae</taxon>
        <taxon>Galeopterus</taxon>
    </lineage>
</organism>
<keyword evidence="2" id="KW-0472">Membrane</keyword>
<evidence type="ECO:0000256" key="1">
    <source>
        <dbReference type="ARBA" id="ARBA00035009"/>
    </source>
</evidence>
<feature type="transmembrane region" description="Helical" evidence="2">
    <location>
        <begin position="48"/>
        <end position="70"/>
    </location>
</feature>
<keyword evidence="2" id="KW-1133">Transmembrane helix</keyword>
<sequence length="88" mass="9719">MQGWTLEPEGTSRAQLPEGSTVIQKMENLLFTLKSVSATWLSPSSVSWVVEITFAFLGGVGLFLLLLPCLQKDGSLPSKRKKRNLKKV</sequence>
<dbReference type="PANTHER" id="PTHR21859">
    <property type="entry name" value="ACROSOME-SPECIFIC PROTEIN"/>
    <property type="match status" value="1"/>
</dbReference>
<evidence type="ECO:0000313" key="3">
    <source>
        <dbReference type="Proteomes" id="UP000694923"/>
    </source>
</evidence>
<name>A0ABM0Q2Y8_GALVR</name>